<dbReference type="HAMAP" id="MF_00108">
    <property type="entry name" value="IspD"/>
    <property type="match status" value="1"/>
</dbReference>
<gene>
    <name evidence="14 16" type="primary">ispDF</name>
    <name evidence="16" type="ORF">CU100_11125</name>
</gene>
<dbReference type="NCBIfam" id="TIGR00151">
    <property type="entry name" value="ispF"/>
    <property type="match status" value="1"/>
</dbReference>
<comment type="caution">
    <text evidence="14">Lacks conserved residue(s) required for the propagation of feature annotation.</text>
</comment>
<comment type="pathway">
    <text evidence="5 14">Isoprenoid biosynthesis; isopentenyl diphosphate biosynthesis via DXP pathway; isopentenyl diphosphate from 1-deoxy-D-xylulose 5-phosphate: step 2/6.</text>
</comment>
<dbReference type="GO" id="GO:0016114">
    <property type="term" value="P:terpenoid biosynthetic process"/>
    <property type="evidence" value="ECO:0007669"/>
    <property type="project" value="InterPro"/>
</dbReference>
<feature type="site" description="Transition state stabilizer" evidence="14">
    <location>
        <position position="406"/>
    </location>
</feature>
<evidence type="ECO:0000256" key="3">
    <source>
        <dbReference type="ARBA" id="ARBA00001968"/>
    </source>
</evidence>
<keyword evidence="17" id="KW-1185">Reference proteome</keyword>
<protein>
    <recommendedName>
        <fullName evidence="14">Bifunctional enzyme IspD/IspF</fullName>
    </recommendedName>
    <domain>
        <recommendedName>
            <fullName evidence="14">2-C-methyl-D-erythritol 4-phosphate cytidylyltransferase</fullName>
            <ecNumber evidence="14">2.7.7.60</ecNumber>
        </recommendedName>
        <alternativeName>
            <fullName evidence="14">4-diphosphocytidyl-2C-methyl-D-erythritol synthase</fullName>
        </alternativeName>
        <alternativeName>
            <fullName evidence="14">MEP cytidylyltransferase</fullName>
            <shortName evidence="14">MCT</shortName>
        </alternativeName>
    </domain>
    <domain>
        <recommendedName>
            <fullName evidence="14">2-C-methyl-D-erythritol 2,4-cyclodiphosphate synthase</fullName>
            <shortName evidence="14">MECDP-synthase</shortName>
            <shortName evidence="14">MECPP-synthase</shortName>
            <shortName evidence="14">MECPS</shortName>
            <ecNumber evidence="14">4.6.1.12</ecNumber>
        </recommendedName>
    </domain>
</protein>
<evidence type="ECO:0000256" key="6">
    <source>
        <dbReference type="ARBA" id="ARBA00008480"/>
    </source>
</evidence>
<dbReference type="InterPro" id="IPR001228">
    <property type="entry name" value="IspD"/>
</dbReference>
<dbReference type="InterPro" id="IPR029044">
    <property type="entry name" value="Nucleotide-diphossugar_trans"/>
</dbReference>
<dbReference type="UniPathway" id="UPA00056">
    <property type="reaction ID" value="UER00093"/>
</dbReference>
<feature type="site" description="Transition state stabilizer" evidence="14">
    <location>
        <position position="62"/>
    </location>
</feature>
<comment type="similarity">
    <text evidence="14">In the C-terminal section; belongs to the IspF family.</text>
</comment>
<dbReference type="EMBL" id="PGGN01000002">
    <property type="protein sequence ID" value="PSH58182.1"/>
    <property type="molecule type" value="Genomic_DNA"/>
</dbReference>
<dbReference type="NCBIfam" id="TIGR00453">
    <property type="entry name" value="ispD"/>
    <property type="match status" value="1"/>
</dbReference>
<dbReference type="PROSITE" id="PS01350">
    <property type="entry name" value="ISPF"/>
    <property type="match status" value="1"/>
</dbReference>
<dbReference type="GO" id="GO:0019288">
    <property type="term" value="P:isopentenyl diphosphate biosynthetic process, methylerythritol 4-phosphate pathway"/>
    <property type="evidence" value="ECO:0007669"/>
    <property type="project" value="UniProtKB-UniRule"/>
</dbReference>
<dbReference type="EC" id="2.7.7.60" evidence="14"/>
<dbReference type="InterPro" id="IPR026596">
    <property type="entry name" value="IspD/F"/>
</dbReference>
<comment type="cofactor">
    <cofactor evidence="3 14">
        <name>a divalent metal cation</name>
        <dbReference type="ChEBI" id="CHEBI:60240"/>
    </cofactor>
</comment>
<evidence type="ECO:0000256" key="4">
    <source>
        <dbReference type="ARBA" id="ARBA00004709"/>
    </source>
</evidence>
<name>A0A2P7AVD5_9HYPH</name>
<evidence type="ECO:0000313" key="16">
    <source>
        <dbReference type="EMBL" id="PSH58182.1"/>
    </source>
</evidence>
<feature type="binding site" evidence="14">
    <location>
        <position position="315"/>
    </location>
    <ligand>
        <name>a divalent metal cation</name>
        <dbReference type="ChEBI" id="CHEBI:60240"/>
    </ligand>
</feature>
<dbReference type="InterPro" id="IPR020555">
    <property type="entry name" value="MECDP_synthase_CS"/>
</dbReference>
<dbReference type="InterPro" id="IPR018294">
    <property type="entry name" value="ISPD_synthase_CS"/>
</dbReference>
<evidence type="ECO:0000313" key="17">
    <source>
        <dbReference type="Proteomes" id="UP000241158"/>
    </source>
</evidence>
<dbReference type="Pfam" id="PF02542">
    <property type="entry name" value="YgbB"/>
    <property type="match status" value="1"/>
</dbReference>
<feature type="region of interest" description="2-C-methyl-D-erythritol 2,4-cyclodiphosphate synthase" evidence="14">
    <location>
        <begin position="275"/>
        <end position="435"/>
    </location>
</feature>
<comment type="function">
    <text evidence="14">Bifunctional enzyme that catalyzes the formation of 4-diphosphocytidyl-2-C-methyl-D-erythritol from CTP and 2-C-methyl-D-erythritol 4-phosphate (MEP) (IspD), and catalyzes the conversion of 4-diphosphocytidyl-2-C-methyl-D-erythritol 2-phosphate (CDP-ME2P) to 2-C-methyl-D-erythritol 2,4-cyclodiphosphate (ME-CPP) with a corresponding release of cytidine 5-monophosphate (CMP) (IspF).</text>
</comment>
<feature type="site" description="Positions MEP for the nucleophilic attack" evidence="14">
    <location>
        <position position="250"/>
    </location>
</feature>
<dbReference type="CDD" id="cd00554">
    <property type="entry name" value="MECDP_synthase"/>
    <property type="match status" value="1"/>
</dbReference>
<keyword evidence="12 14" id="KW-0456">Lyase</keyword>
<comment type="similarity">
    <text evidence="14">In the N-terminal section; belongs to the IspD/TarI cytidylyltransferase family. IspD subfamily.</text>
</comment>
<proteinExistence type="inferred from homology"/>
<evidence type="ECO:0000259" key="15">
    <source>
        <dbReference type="Pfam" id="PF02542"/>
    </source>
</evidence>
<dbReference type="HAMAP" id="MF_00107">
    <property type="entry name" value="IspF"/>
    <property type="match status" value="1"/>
</dbReference>
<sequence length="435" mass="46439">MLRFQPFSLKFWSFPLSKGNAVCIVTERSVPGKTDNKKMRVAAVIVAAGRGERAGQSVEGPKQYRRIGGEAVLAHTMRAFLDCPSIDHVVAVIHKEDEALFALALGDQISRVTAVIGGPTRQESTRLGLLALKDKSPDHVLIHDGVRPFITADLLERVIFNLTPHIGVLPVLAVSDTLKSAGSDAMVSATVPRAGLYAAQTPQAFPYQPILSAHDAAFAVGRSDFTDDSAIAEWHGLPVRIVEGSVDNTKLTWAKDIEMADERLSQKQPFFPDVRTGNGYDVHSFEAGSGVMLAGVFIEHDRKLSGHSDADVALHALTDALLATRGAGDIGTHFPPSDPQWKGAASQIFVEHAVKIVKDAGGRIANADITLICEAPKVGPHREAMTAALSKMLGISTDRISVKATTNEKLGFIGRKEGIAAIATASVIYPGGLPE</sequence>
<organism evidence="16 17">
    <name type="scientific">Phyllobacterium endophyticum</name>
    <dbReference type="NCBI Taxonomy" id="1149773"/>
    <lineage>
        <taxon>Bacteria</taxon>
        <taxon>Pseudomonadati</taxon>
        <taxon>Pseudomonadota</taxon>
        <taxon>Alphaproteobacteria</taxon>
        <taxon>Hyphomicrobiales</taxon>
        <taxon>Phyllobacteriaceae</taxon>
        <taxon>Phyllobacterium</taxon>
    </lineage>
</organism>
<dbReference type="GO" id="GO:0046872">
    <property type="term" value="F:metal ion binding"/>
    <property type="evidence" value="ECO:0007669"/>
    <property type="project" value="UniProtKB-KW"/>
</dbReference>
<evidence type="ECO:0000256" key="10">
    <source>
        <dbReference type="ARBA" id="ARBA00022723"/>
    </source>
</evidence>
<dbReference type="PANTHER" id="PTHR43181">
    <property type="entry name" value="2-C-METHYL-D-ERYTHRITOL 2,4-CYCLODIPHOSPHATE SYNTHASE, CHLOROPLASTIC"/>
    <property type="match status" value="1"/>
</dbReference>
<keyword evidence="9 14" id="KW-0548">Nucleotidyltransferase</keyword>
<comment type="similarity">
    <text evidence="6">Belongs to the IspF family.</text>
</comment>
<keyword evidence="10 14" id="KW-0479">Metal-binding</keyword>
<dbReference type="HAMAP" id="MF_01520">
    <property type="entry name" value="IspDF"/>
    <property type="match status" value="1"/>
</dbReference>
<dbReference type="PANTHER" id="PTHR43181:SF1">
    <property type="entry name" value="2-C-METHYL-D-ERYTHRITOL 2,4-CYCLODIPHOSPHATE SYNTHASE, CHLOROPLASTIC"/>
    <property type="match status" value="1"/>
</dbReference>
<keyword evidence="13 14" id="KW-0511">Multifunctional enzyme</keyword>
<comment type="similarity">
    <text evidence="7">Belongs to the IspD/TarI cytidylyltransferase family. IspD subfamily.</text>
</comment>
<accession>A0A2P7AVD5</accession>
<reference evidence="17" key="1">
    <citation type="submission" date="2017-11" db="EMBL/GenBank/DDBJ databases">
        <authorList>
            <person name="Kuznetsova I."/>
            <person name="Sazanova A."/>
            <person name="Chirak E."/>
            <person name="Safronova V."/>
            <person name="Willems A."/>
        </authorList>
    </citation>
    <scope>NUCLEOTIDE SEQUENCE [LARGE SCALE GENOMIC DNA]</scope>
    <source>
        <strain evidence="17">PEPV15</strain>
    </source>
</reference>
<feature type="site" description="Transition state stabilizer" evidence="14">
    <location>
        <position position="307"/>
    </location>
</feature>
<evidence type="ECO:0000256" key="14">
    <source>
        <dbReference type="HAMAP-Rule" id="MF_01520"/>
    </source>
</evidence>
<evidence type="ECO:0000256" key="5">
    <source>
        <dbReference type="ARBA" id="ARBA00004787"/>
    </source>
</evidence>
<dbReference type="CDD" id="cd02516">
    <property type="entry name" value="CDP-ME_synthetase"/>
    <property type="match status" value="1"/>
</dbReference>
<feature type="binding site" evidence="14">
    <location>
        <position position="283"/>
    </location>
    <ligand>
        <name>a divalent metal cation</name>
        <dbReference type="ChEBI" id="CHEBI:60240"/>
    </ligand>
</feature>
<dbReference type="OrthoDB" id="9804336at2"/>
<dbReference type="GO" id="GO:0008685">
    <property type="term" value="F:2-C-methyl-D-erythritol 2,4-cyclodiphosphate synthase activity"/>
    <property type="evidence" value="ECO:0007669"/>
    <property type="project" value="UniProtKB-UniRule"/>
</dbReference>
<feature type="binding site" evidence="14">
    <location>
        <position position="412"/>
    </location>
    <ligand>
        <name>4-CDP-2-C-methyl-D-erythritol 2-phosphate</name>
        <dbReference type="ChEBI" id="CHEBI:57919"/>
    </ligand>
</feature>
<comment type="catalytic activity">
    <reaction evidence="1 14">
        <text>4-CDP-2-C-methyl-D-erythritol 2-phosphate = 2-C-methyl-D-erythritol 2,4-cyclic diphosphate + CMP</text>
        <dbReference type="Rhea" id="RHEA:23864"/>
        <dbReference type="ChEBI" id="CHEBI:57919"/>
        <dbReference type="ChEBI" id="CHEBI:58483"/>
        <dbReference type="ChEBI" id="CHEBI:60377"/>
        <dbReference type="EC" id="4.6.1.12"/>
    </reaction>
</comment>
<dbReference type="EC" id="4.6.1.12" evidence="14"/>
<keyword evidence="8 14" id="KW-0808">Transferase</keyword>
<dbReference type="GO" id="GO:0050518">
    <property type="term" value="F:2-C-methyl-D-erythritol 4-phosphate cytidylyltransferase activity"/>
    <property type="evidence" value="ECO:0007669"/>
    <property type="project" value="UniProtKB-UniRule"/>
</dbReference>
<evidence type="ECO:0000256" key="11">
    <source>
        <dbReference type="ARBA" id="ARBA00023229"/>
    </source>
</evidence>
<keyword evidence="11 14" id="KW-0414">Isoprene biosynthesis</keyword>
<evidence type="ECO:0000256" key="7">
    <source>
        <dbReference type="ARBA" id="ARBA00009789"/>
    </source>
</evidence>
<comment type="caution">
    <text evidence="16">The sequence shown here is derived from an EMBL/GenBank/DDBJ whole genome shotgun (WGS) entry which is preliminary data.</text>
</comment>
<dbReference type="InterPro" id="IPR034683">
    <property type="entry name" value="IspD/TarI"/>
</dbReference>
<dbReference type="InterPro" id="IPR036571">
    <property type="entry name" value="MECDP_synthase_sf"/>
</dbReference>
<evidence type="ECO:0000256" key="2">
    <source>
        <dbReference type="ARBA" id="ARBA00001282"/>
    </source>
</evidence>
<feature type="binding site" evidence="14">
    <location>
        <position position="415"/>
    </location>
    <ligand>
        <name>4-CDP-2-C-methyl-D-erythritol 2-phosphate</name>
        <dbReference type="ChEBI" id="CHEBI:57919"/>
    </ligand>
</feature>
<dbReference type="SUPFAM" id="SSF69765">
    <property type="entry name" value="IpsF-like"/>
    <property type="match status" value="1"/>
</dbReference>
<evidence type="ECO:0000256" key="1">
    <source>
        <dbReference type="ARBA" id="ARBA00000200"/>
    </source>
</evidence>
<feature type="binding site" evidence="14">
    <location>
        <begin position="307"/>
        <end position="308"/>
    </location>
    <ligand>
        <name>4-CDP-2-C-methyl-D-erythritol 2-phosphate</name>
        <dbReference type="ChEBI" id="CHEBI:57919"/>
    </ligand>
</feature>
<feature type="domain" description="2-C-methyl-D-erythritol 2,4-cyclodiphosphate synthase" evidence="15">
    <location>
        <begin position="275"/>
        <end position="427"/>
    </location>
</feature>
<dbReference type="FunFam" id="3.90.550.10:FF:000003">
    <property type="entry name" value="2-C-methyl-D-erythritol 4-phosphate cytidylyltransferase"/>
    <property type="match status" value="1"/>
</dbReference>
<feature type="site" description="Positions MEP for the nucleophilic attack" evidence="14">
    <location>
        <position position="193"/>
    </location>
</feature>
<feature type="site" description="Transition state stabilizer" evidence="14">
    <location>
        <position position="53"/>
    </location>
</feature>
<feature type="binding site" evidence="14">
    <location>
        <position position="281"/>
    </location>
    <ligand>
        <name>a divalent metal cation</name>
        <dbReference type="ChEBI" id="CHEBI:60240"/>
    </ligand>
</feature>
<evidence type="ECO:0000256" key="12">
    <source>
        <dbReference type="ARBA" id="ARBA00023239"/>
    </source>
</evidence>
<feature type="binding site" evidence="14">
    <location>
        <begin position="281"/>
        <end position="283"/>
    </location>
    <ligand>
        <name>4-CDP-2-C-methyl-D-erythritol 2-phosphate</name>
        <dbReference type="ChEBI" id="CHEBI:57919"/>
    </ligand>
</feature>
<dbReference type="Proteomes" id="UP000241158">
    <property type="component" value="Unassembled WGS sequence"/>
</dbReference>
<comment type="pathway">
    <text evidence="4 14">Isoprenoid biosynthesis; isopentenyl diphosphate biosynthesis via DXP pathway; isopentenyl diphosphate from 1-deoxy-D-xylulose 5-phosphate: step 4/6.</text>
</comment>
<dbReference type="AlphaFoldDB" id="A0A2P7AVD5"/>
<feature type="binding site" evidence="14">
    <location>
        <begin position="329"/>
        <end position="331"/>
    </location>
    <ligand>
        <name>4-CDP-2-C-methyl-D-erythritol 2-phosphate</name>
        <dbReference type="ChEBI" id="CHEBI:57919"/>
    </ligand>
</feature>
<dbReference type="Pfam" id="PF01128">
    <property type="entry name" value="IspD"/>
    <property type="match status" value="1"/>
</dbReference>
<dbReference type="Gene3D" id="3.90.550.10">
    <property type="entry name" value="Spore Coat Polysaccharide Biosynthesis Protein SpsA, Chain A"/>
    <property type="match status" value="1"/>
</dbReference>
<dbReference type="InterPro" id="IPR003526">
    <property type="entry name" value="MECDP_synthase"/>
</dbReference>
<comment type="catalytic activity">
    <reaction evidence="2 14">
        <text>2-C-methyl-D-erythritol 4-phosphate + CTP + H(+) = 4-CDP-2-C-methyl-D-erythritol + diphosphate</text>
        <dbReference type="Rhea" id="RHEA:13429"/>
        <dbReference type="ChEBI" id="CHEBI:15378"/>
        <dbReference type="ChEBI" id="CHEBI:33019"/>
        <dbReference type="ChEBI" id="CHEBI:37563"/>
        <dbReference type="ChEBI" id="CHEBI:57823"/>
        <dbReference type="ChEBI" id="CHEBI:58262"/>
        <dbReference type="EC" id="2.7.7.60"/>
    </reaction>
</comment>
<evidence type="ECO:0000256" key="9">
    <source>
        <dbReference type="ARBA" id="ARBA00022695"/>
    </source>
</evidence>
<dbReference type="NCBIfam" id="NF006899">
    <property type="entry name" value="PRK09382.1"/>
    <property type="match status" value="1"/>
</dbReference>
<feature type="binding site" evidence="14">
    <location>
        <begin position="405"/>
        <end position="408"/>
    </location>
    <ligand>
        <name>4-CDP-2-C-methyl-D-erythritol 2-phosphate</name>
        <dbReference type="ChEBI" id="CHEBI:57919"/>
    </ligand>
</feature>
<dbReference type="PROSITE" id="PS01295">
    <property type="entry name" value="ISPD"/>
    <property type="match status" value="1"/>
</dbReference>
<dbReference type="SUPFAM" id="SSF53448">
    <property type="entry name" value="Nucleotide-diphospho-sugar transferases"/>
    <property type="match status" value="1"/>
</dbReference>
<evidence type="ECO:0000256" key="13">
    <source>
        <dbReference type="ARBA" id="ARBA00023268"/>
    </source>
</evidence>
<feature type="region of interest" description="2-C-methyl-D-erythritol 4-phosphate cytidylyltransferase" evidence="14">
    <location>
        <begin position="1"/>
        <end position="274"/>
    </location>
</feature>
<evidence type="ECO:0000256" key="8">
    <source>
        <dbReference type="ARBA" id="ARBA00022679"/>
    </source>
</evidence>
<dbReference type="Gene3D" id="3.30.1330.50">
    <property type="entry name" value="2-C-methyl-D-erythritol 2,4-cyclodiphosphate synthase"/>
    <property type="match status" value="1"/>
</dbReference>